<keyword evidence="2" id="KW-1185">Reference proteome</keyword>
<dbReference type="AlphaFoldDB" id="A0AA40ECV0"/>
<protein>
    <recommendedName>
        <fullName evidence="3">Ankyrin</fullName>
    </recommendedName>
</protein>
<name>A0AA40ECV0_9PEZI</name>
<evidence type="ECO:0000313" key="1">
    <source>
        <dbReference type="EMBL" id="KAK0736729.1"/>
    </source>
</evidence>
<dbReference type="Gene3D" id="1.25.40.20">
    <property type="entry name" value="Ankyrin repeat-containing domain"/>
    <property type="match status" value="1"/>
</dbReference>
<dbReference type="SUPFAM" id="SSF48403">
    <property type="entry name" value="Ankyrin repeat"/>
    <property type="match status" value="1"/>
</dbReference>
<dbReference type="Pfam" id="PF00023">
    <property type="entry name" value="Ank"/>
    <property type="match status" value="1"/>
</dbReference>
<gene>
    <name evidence="1" type="ORF">B0T21DRAFT_367415</name>
</gene>
<evidence type="ECO:0000313" key="2">
    <source>
        <dbReference type="Proteomes" id="UP001172159"/>
    </source>
</evidence>
<accession>A0AA40ECV0</accession>
<reference evidence="1" key="1">
    <citation type="submission" date="2023-06" db="EMBL/GenBank/DDBJ databases">
        <title>Genome-scale phylogeny and comparative genomics of the fungal order Sordariales.</title>
        <authorList>
            <consortium name="Lawrence Berkeley National Laboratory"/>
            <person name="Hensen N."/>
            <person name="Bonometti L."/>
            <person name="Westerberg I."/>
            <person name="Brannstrom I.O."/>
            <person name="Guillou S."/>
            <person name="Cros-Aarteil S."/>
            <person name="Calhoun S."/>
            <person name="Haridas S."/>
            <person name="Kuo A."/>
            <person name="Mondo S."/>
            <person name="Pangilinan J."/>
            <person name="Riley R."/>
            <person name="Labutti K."/>
            <person name="Andreopoulos B."/>
            <person name="Lipzen A."/>
            <person name="Chen C."/>
            <person name="Yanf M."/>
            <person name="Daum C."/>
            <person name="Ng V."/>
            <person name="Clum A."/>
            <person name="Steindorff A."/>
            <person name="Ohm R."/>
            <person name="Martin F."/>
            <person name="Silar P."/>
            <person name="Natvig D."/>
            <person name="Lalanne C."/>
            <person name="Gautier V."/>
            <person name="Ament-Velasquez S.L."/>
            <person name="Kruys A."/>
            <person name="Hutchinson M.I."/>
            <person name="Powell A.J."/>
            <person name="Barry K."/>
            <person name="Miller A.N."/>
            <person name="Grigoriev I.V."/>
            <person name="Debuchy R."/>
            <person name="Gladieux P."/>
            <person name="Thoren M.H."/>
            <person name="Johannesson H."/>
        </authorList>
    </citation>
    <scope>NUCLEOTIDE SEQUENCE</scope>
    <source>
        <strain evidence="1">CBS 540.89</strain>
    </source>
</reference>
<dbReference type="Proteomes" id="UP001172159">
    <property type="component" value="Unassembled WGS sequence"/>
</dbReference>
<evidence type="ECO:0008006" key="3">
    <source>
        <dbReference type="Google" id="ProtNLM"/>
    </source>
</evidence>
<dbReference type="InterPro" id="IPR036770">
    <property type="entry name" value="Ankyrin_rpt-contain_sf"/>
</dbReference>
<proteinExistence type="predicted"/>
<sequence>MARYAAEYWMGYATLAETSENVVQTTVKFLQDESTFQRWSGLYQADRKWDNSPGPPRASRLYYACLGGPVAAAIGLLDEGADVNAQGGRYGNALQATSLGGHRKTVQLLLDKGADVNTQGGV</sequence>
<organism evidence="1 2">
    <name type="scientific">Apiosordaria backusii</name>
    <dbReference type="NCBI Taxonomy" id="314023"/>
    <lineage>
        <taxon>Eukaryota</taxon>
        <taxon>Fungi</taxon>
        <taxon>Dikarya</taxon>
        <taxon>Ascomycota</taxon>
        <taxon>Pezizomycotina</taxon>
        <taxon>Sordariomycetes</taxon>
        <taxon>Sordariomycetidae</taxon>
        <taxon>Sordariales</taxon>
        <taxon>Lasiosphaeriaceae</taxon>
        <taxon>Apiosordaria</taxon>
    </lineage>
</organism>
<dbReference type="EMBL" id="JAUKTV010000006">
    <property type="protein sequence ID" value="KAK0736729.1"/>
    <property type="molecule type" value="Genomic_DNA"/>
</dbReference>
<dbReference type="InterPro" id="IPR002110">
    <property type="entry name" value="Ankyrin_rpt"/>
</dbReference>
<comment type="caution">
    <text evidence="1">The sequence shown here is derived from an EMBL/GenBank/DDBJ whole genome shotgun (WGS) entry which is preliminary data.</text>
</comment>